<dbReference type="AlphaFoldDB" id="A0A6G1EU95"/>
<keyword evidence="3" id="KW-1185">Reference proteome</keyword>
<evidence type="ECO:0000313" key="2">
    <source>
        <dbReference type="EMBL" id="KAF0928204.1"/>
    </source>
</evidence>
<feature type="compositionally biased region" description="Basic residues" evidence="1">
    <location>
        <begin position="98"/>
        <end position="108"/>
    </location>
</feature>
<accession>A0A6G1EU95</accession>
<dbReference type="EMBL" id="SPHZ02000003">
    <property type="protein sequence ID" value="KAF0928204.1"/>
    <property type="molecule type" value="Genomic_DNA"/>
</dbReference>
<evidence type="ECO:0000313" key="3">
    <source>
        <dbReference type="Proteomes" id="UP000479710"/>
    </source>
</evidence>
<comment type="caution">
    <text evidence="2">The sequence shown here is derived from an EMBL/GenBank/DDBJ whole genome shotgun (WGS) entry which is preliminary data.</text>
</comment>
<organism evidence="2 3">
    <name type="scientific">Oryza meyeriana var. granulata</name>
    <dbReference type="NCBI Taxonomy" id="110450"/>
    <lineage>
        <taxon>Eukaryota</taxon>
        <taxon>Viridiplantae</taxon>
        <taxon>Streptophyta</taxon>
        <taxon>Embryophyta</taxon>
        <taxon>Tracheophyta</taxon>
        <taxon>Spermatophyta</taxon>
        <taxon>Magnoliopsida</taxon>
        <taxon>Liliopsida</taxon>
        <taxon>Poales</taxon>
        <taxon>Poaceae</taxon>
        <taxon>BOP clade</taxon>
        <taxon>Oryzoideae</taxon>
        <taxon>Oryzeae</taxon>
        <taxon>Oryzinae</taxon>
        <taxon>Oryza</taxon>
        <taxon>Oryza meyeriana</taxon>
    </lineage>
</organism>
<sequence length="141" mass="14701">MVVAATIPTHLRTSTRVDSPSPAAAGAIPCGATLPFASHVDPASKLKDLTSPVPDPLLQPFLMPPVMVVVAPVAPLPSQQPSQPDPSARFNSSSSRPLGKRRPRRRHMVSGGGEEGGRREVECSAALVAARVAPQEQCGGR</sequence>
<name>A0A6G1EU95_9ORYZ</name>
<proteinExistence type="predicted"/>
<gene>
    <name evidence="2" type="ORF">E2562_038219</name>
</gene>
<protein>
    <submittedName>
        <fullName evidence="2">Uncharacterized protein</fullName>
    </submittedName>
</protein>
<dbReference type="Proteomes" id="UP000479710">
    <property type="component" value="Unassembled WGS sequence"/>
</dbReference>
<reference evidence="2 3" key="1">
    <citation type="submission" date="2019-11" db="EMBL/GenBank/DDBJ databases">
        <title>Whole genome sequence of Oryza granulata.</title>
        <authorList>
            <person name="Li W."/>
        </authorList>
    </citation>
    <scope>NUCLEOTIDE SEQUENCE [LARGE SCALE GENOMIC DNA]</scope>
    <source>
        <strain evidence="3">cv. Menghai</strain>
        <tissue evidence="2">Leaf</tissue>
    </source>
</reference>
<feature type="region of interest" description="Disordered" evidence="1">
    <location>
        <begin position="76"/>
        <end position="120"/>
    </location>
</feature>
<evidence type="ECO:0000256" key="1">
    <source>
        <dbReference type="SAM" id="MobiDB-lite"/>
    </source>
</evidence>